<proteinExistence type="predicted"/>
<protein>
    <submittedName>
        <fullName evidence="2">Motility associated factor glycosyltransferase family protein</fullName>
    </submittedName>
</protein>
<dbReference type="EMBL" id="JBHFGU010000002">
    <property type="protein sequence ID" value="MFB2619284.1"/>
    <property type="molecule type" value="Genomic_DNA"/>
</dbReference>
<dbReference type="PANTHER" id="PTHR41786">
    <property type="entry name" value="MOTILITY ACCESSORY FACTOR MAF"/>
    <property type="match status" value="1"/>
</dbReference>
<dbReference type="Pfam" id="PF01973">
    <property type="entry name" value="MptE-like"/>
    <property type="match status" value="1"/>
</dbReference>
<keyword evidence="3" id="KW-1185">Reference proteome</keyword>
<dbReference type="RefSeq" id="WP_342201032.1">
    <property type="nucleotide sequence ID" value="NZ_JBCATE010000002.1"/>
</dbReference>
<accession>A0ABV4VG56</accession>
<organism evidence="2 3">
    <name type="scientific">Shewanella mangrovisoli</name>
    <dbReference type="NCBI Taxonomy" id="2864211"/>
    <lineage>
        <taxon>Bacteria</taxon>
        <taxon>Pseudomonadati</taxon>
        <taxon>Pseudomonadota</taxon>
        <taxon>Gammaproteobacteria</taxon>
        <taxon>Alteromonadales</taxon>
        <taxon>Shewanellaceae</taxon>
        <taxon>Shewanella</taxon>
    </lineage>
</organism>
<reference evidence="2 3" key="1">
    <citation type="submission" date="2024-09" db="EMBL/GenBank/DDBJ databases">
        <authorList>
            <person name="Zhang Y."/>
        </authorList>
    </citation>
    <scope>NUCLEOTIDE SEQUENCE [LARGE SCALE GENOMIC DNA]</scope>
    <source>
        <strain evidence="2 3">ZJ318</strain>
    </source>
</reference>
<dbReference type="Proteomes" id="UP001576708">
    <property type="component" value="Unassembled WGS sequence"/>
</dbReference>
<evidence type="ECO:0000313" key="2">
    <source>
        <dbReference type="EMBL" id="MFB2619284.1"/>
    </source>
</evidence>
<gene>
    <name evidence="2" type="ORF">ACE02W_05610</name>
</gene>
<comment type="caution">
    <text evidence="2">The sequence shown here is derived from an EMBL/GenBank/DDBJ whole genome shotgun (WGS) entry which is preliminary data.</text>
</comment>
<evidence type="ECO:0000259" key="1">
    <source>
        <dbReference type="Pfam" id="PF01973"/>
    </source>
</evidence>
<dbReference type="InterPro" id="IPR002826">
    <property type="entry name" value="MptE-like"/>
</dbReference>
<name>A0ABV4VG56_9GAMM</name>
<dbReference type="PANTHER" id="PTHR41786:SF1">
    <property type="entry name" value="6-HYDROXYMETHYLPTERIN DIPHOSPHOKINASE MPTE-LIKE DOMAIN-CONTAINING PROTEIN"/>
    <property type="match status" value="1"/>
</dbReference>
<sequence>MTNLFTSNIAIIEARWPKVASAIKNQSIAHLDAHLVQGKNQTISVDGIQLSSRHDRMAEVQLNISQLPLQSHSVYLYGLGLGDLPRELLLHYPLEKLTVTLLNLAVTRLVLSYTDQTDWLSSPKCELELAKLKTSFLTPFITSSAELVLADDDAASLRNKILIHYQTRFAARAHQAEDPQILERFKQNEQLIQEDSDISELYSNPCEHIIVIGTGPSLEASMPQLKRITESNKRPLIIAVDTALKPLLKEGIKPDIVVSIDADINAVHLLPEASKGIKLVYFPRLAKETLMSWQGKRFVAYGKQRLYDSLRKVKHHDTLYTGGSVLHTSVDLAVKMLAKHVYLIGCDLSFPNNKTHTGWADGELNMHISAQASHQWVLNNREEKVTTSLSFISYIDALESYIKIHPETHFYTTSELGAKIEGCAYLALDNLGSKL</sequence>
<feature type="domain" description="6-hydroxymethylpterin diphosphokinase MptE-like" evidence="1">
    <location>
        <begin position="183"/>
        <end position="352"/>
    </location>
</feature>
<evidence type="ECO:0000313" key="3">
    <source>
        <dbReference type="Proteomes" id="UP001576708"/>
    </source>
</evidence>